<keyword evidence="1" id="KW-1133">Transmembrane helix</keyword>
<keyword evidence="1" id="KW-0472">Membrane</keyword>
<sequence length="70" mass="7346">MKGFGVVLIVLGILGFVFGGVVFKHDEKVADIGPIEIEKQETKSFPVTPVASGAILLAGLVLLVVGARKR</sequence>
<keyword evidence="3" id="KW-1185">Reference proteome</keyword>
<evidence type="ECO:0000256" key="1">
    <source>
        <dbReference type="SAM" id="Phobius"/>
    </source>
</evidence>
<dbReference type="STRING" id="490188.SAMN04488068_1447"/>
<organism evidence="2 3">
    <name type="scientific">Hydrocarboniphaga daqingensis</name>
    <dbReference type="NCBI Taxonomy" id="490188"/>
    <lineage>
        <taxon>Bacteria</taxon>
        <taxon>Pseudomonadati</taxon>
        <taxon>Pseudomonadota</taxon>
        <taxon>Gammaproteobacteria</taxon>
        <taxon>Nevskiales</taxon>
        <taxon>Nevskiaceae</taxon>
        <taxon>Hydrocarboniphaga</taxon>
    </lineage>
</organism>
<accession>A0A1M5MUB3</accession>
<feature type="transmembrane region" description="Helical" evidence="1">
    <location>
        <begin position="43"/>
        <end position="65"/>
    </location>
</feature>
<gene>
    <name evidence="2" type="ORF">SAMN04488068_1447</name>
</gene>
<reference evidence="2 3" key="1">
    <citation type="submission" date="2016-11" db="EMBL/GenBank/DDBJ databases">
        <authorList>
            <person name="Jaros S."/>
            <person name="Januszkiewicz K."/>
            <person name="Wedrychowicz H."/>
        </authorList>
    </citation>
    <scope>NUCLEOTIDE SEQUENCE [LARGE SCALE GENOMIC DNA]</scope>
    <source>
        <strain evidence="2 3">CGMCC 1.7049</strain>
    </source>
</reference>
<dbReference type="EMBL" id="FQWZ01000003">
    <property type="protein sequence ID" value="SHG80489.1"/>
    <property type="molecule type" value="Genomic_DNA"/>
</dbReference>
<dbReference type="Proteomes" id="UP000199758">
    <property type="component" value="Unassembled WGS sequence"/>
</dbReference>
<proteinExistence type="predicted"/>
<protein>
    <recommendedName>
        <fullName evidence="4">DUF3185 domain-containing protein</fullName>
    </recommendedName>
</protein>
<name>A0A1M5MUB3_9GAMM</name>
<dbReference type="RefSeq" id="WP_072895993.1">
    <property type="nucleotide sequence ID" value="NZ_FQWZ01000003.1"/>
</dbReference>
<evidence type="ECO:0000313" key="2">
    <source>
        <dbReference type="EMBL" id="SHG80489.1"/>
    </source>
</evidence>
<dbReference type="AlphaFoldDB" id="A0A1M5MUB3"/>
<evidence type="ECO:0000313" key="3">
    <source>
        <dbReference type="Proteomes" id="UP000199758"/>
    </source>
</evidence>
<keyword evidence="1" id="KW-0812">Transmembrane</keyword>
<evidence type="ECO:0008006" key="4">
    <source>
        <dbReference type="Google" id="ProtNLM"/>
    </source>
</evidence>